<accession>A0AAV8UR41</accession>
<dbReference type="GO" id="GO:0070390">
    <property type="term" value="C:transcription export complex 2"/>
    <property type="evidence" value="ECO:0007669"/>
    <property type="project" value="TreeGrafter"/>
</dbReference>
<dbReference type="PANTHER" id="PTHR12732:SF0">
    <property type="entry name" value="PCI DOMAIN-CONTAINING PROTEIN 2"/>
    <property type="match status" value="1"/>
</dbReference>
<dbReference type="InterPro" id="IPR045114">
    <property type="entry name" value="Csn12-like"/>
</dbReference>
<dbReference type="Proteomes" id="UP001157974">
    <property type="component" value="Unassembled WGS sequence"/>
</dbReference>
<evidence type="ECO:0000259" key="1">
    <source>
        <dbReference type="PROSITE" id="PS50250"/>
    </source>
</evidence>
<dbReference type="GO" id="GO:0006368">
    <property type="term" value="P:transcription elongation by RNA polymerase II"/>
    <property type="evidence" value="ECO:0007669"/>
    <property type="project" value="TreeGrafter"/>
</dbReference>
<comment type="caution">
    <text evidence="2">The sequence shown here is derived from an EMBL/GenBank/DDBJ whole genome shotgun (WGS) entry which is preliminary data.</text>
</comment>
<name>A0AAV8UR41_9RHOD</name>
<dbReference type="GO" id="GO:0000973">
    <property type="term" value="P:post-transcriptional tethering of RNA polymerase II gene DNA at nuclear periphery"/>
    <property type="evidence" value="ECO:0007669"/>
    <property type="project" value="TreeGrafter"/>
</dbReference>
<dbReference type="Gene3D" id="1.10.10.10">
    <property type="entry name" value="Winged helix-like DNA-binding domain superfamily/Winged helix DNA-binding domain"/>
    <property type="match status" value="1"/>
</dbReference>
<feature type="domain" description="PCI" evidence="1">
    <location>
        <begin position="212"/>
        <end position="395"/>
    </location>
</feature>
<dbReference type="PANTHER" id="PTHR12732">
    <property type="entry name" value="UNCHARACTERIZED PROTEASOME COMPONENT REGION PCI-CONTAINING"/>
    <property type="match status" value="1"/>
</dbReference>
<reference evidence="2 3" key="1">
    <citation type="journal article" date="2023" name="Nat. Commun.">
        <title>Origin of minicircular mitochondrial genomes in red algae.</title>
        <authorList>
            <person name="Lee Y."/>
            <person name="Cho C.H."/>
            <person name="Lee Y.M."/>
            <person name="Park S.I."/>
            <person name="Yang J.H."/>
            <person name="West J.A."/>
            <person name="Bhattacharya D."/>
            <person name="Yoon H.S."/>
        </authorList>
    </citation>
    <scope>NUCLEOTIDE SEQUENCE [LARGE SCALE GENOMIC DNA]</scope>
    <source>
        <strain evidence="2 3">CCMP1338</strain>
        <tissue evidence="2">Whole cell</tissue>
    </source>
</reference>
<evidence type="ECO:0000313" key="3">
    <source>
        <dbReference type="Proteomes" id="UP001157974"/>
    </source>
</evidence>
<dbReference type="GO" id="GO:0003723">
    <property type="term" value="F:RNA binding"/>
    <property type="evidence" value="ECO:0007669"/>
    <property type="project" value="InterPro"/>
</dbReference>
<dbReference type="InterPro" id="IPR036388">
    <property type="entry name" value="WH-like_DNA-bd_sf"/>
</dbReference>
<gene>
    <name evidence="2" type="ORF">NDN08_001476</name>
</gene>
<evidence type="ECO:0000313" key="2">
    <source>
        <dbReference type="EMBL" id="KAJ8904964.1"/>
    </source>
</evidence>
<dbReference type="InterPro" id="IPR000717">
    <property type="entry name" value="PCI_dom"/>
</dbReference>
<dbReference type="Pfam" id="PF01399">
    <property type="entry name" value="PCI"/>
    <property type="match status" value="1"/>
</dbReference>
<dbReference type="AlphaFoldDB" id="A0AAV8UR41"/>
<sequence length="408" mass="46477">MDLYTSFAQQCAYCIRTRDGVGLSNLLKPENETAKEASIQYLRQPSSTPFTQSLSPDYAVVVERLLAARGAVAAMEWYDAFSLHNLAMQALFKEYDDLSMDNWLCGPIVRLCTEHRIIAQEAYEQARRRNQRLGTLSTAEETIRKFFRKSVQDKTNEMDKTKKHAVLALSVQLFKIHFKLNTLNLCTDVTRLIDSMILDVIDFESFAMAHKVAYSYFVGRLALYDENYKSANKNLTYAFVRCPPSAKKNKHQIAQFLVCARLNIGVLPRMNMLKKYRLSQFMDIVTAARSGNILGFERCLAEHQRYFIVKGIYLSIERLQKIVYRSLVRKTFLILQPTKGTRIPLKAFNQVAEGIGADVGEDEMECILANLIFEGLMKGYISHKRKMLVLSNQTAFPSMSSVFGAGPT</sequence>
<dbReference type="SMART" id="SM00753">
    <property type="entry name" value="PAM"/>
    <property type="match status" value="1"/>
</dbReference>
<organism evidence="2 3">
    <name type="scientific">Rhodosorus marinus</name>
    <dbReference type="NCBI Taxonomy" id="101924"/>
    <lineage>
        <taxon>Eukaryota</taxon>
        <taxon>Rhodophyta</taxon>
        <taxon>Stylonematophyceae</taxon>
        <taxon>Stylonematales</taxon>
        <taxon>Stylonemataceae</taxon>
        <taxon>Rhodosorus</taxon>
    </lineage>
</organism>
<dbReference type="GO" id="GO:0016973">
    <property type="term" value="P:poly(A)+ mRNA export from nucleus"/>
    <property type="evidence" value="ECO:0007669"/>
    <property type="project" value="TreeGrafter"/>
</dbReference>
<keyword evidence="3" id="KW-1185">Reference proteome</keyword>
<protein>
    <recommendedName>
        <fullName evidence="1">PCI domain-containing protein</fullName>
    </recommendedName>
</protein>
<dbReference type="PROSITE" id="PS50250">
    <property type="entry name" value="PCI"/>
    <property type="match status" value="1"/>
</dbReference>
<proteinExistence type="predicted"/>
<dbReference type="EMBL" id="JAMWBK010000005">
    <property type="protein sequence ID" value="KAJ8904964.1"/>
    <property type="molecule type" value="Genomic_DNA"/>
</dbReference>
<dbReference type="GO" id="GO:0003690">
    <property type="term" value="F:double-stranded DNA binding"/>
    <property type="evidence" value="ECO:0007669"/>
    <property type="project" value="InterPro"/>
</dbReference>